<dbReference type="AlphaFoldDB" id="A0AA96GGM4"/>
<accession>A0AA96GGM4</accession>
<evidence type="ECO:0000313" key="2">
    <source>
        <dbReference type="EMBL" id="WNM60617.1"/>
    </source>
</evidence>
<organism evidence="2 3">
    <name type="scientific">Candidatus Nitrospira neomarina</name>
    <dbReference type="NCBI Taxonomy" id="3020899"/>
    <lineage>
        <taxon>Bacteria</taxon>
        <taxon>Pseudomonadati</taxon>
        <taxon>Nitrospirota</taxon>
        <taxon>Nitrospiria</taxon>
        <taxon>Nitrospirales</taxon>
        <taxon>Nitrospiraceae</taxon>
        <taxon>Nitrospira</taxon>
    </lineage>
</organism>
<feature type="region of interest" description="Disordered" evidence="1">
    <location>
        <begin position="1"/>
        <end position="20"/>
    </location>
</feature>
<name>A0AA96GGM4_9BACT</name>
<sequence length="89" mass="9548">MRRNRVSTQTGNFSATLGYQPGHSGHPGDCGLVHGKPCPYPAGVEGLEAGPSGSVEKSRQRRSRHFSVLTYYAYAPRVKTAAALLDGLF</sequence>
<feature type="compositionally biased region" description="Polar residues" evidence="1">
    <location>
        <begin position="1"/>
        <end position="17"/>
    </location>
</feature>
<dbReference type="EMBL" id="CP116968">
    <property type="protein sequence ID" value="WNM60617.1"/>
    <property type="molecule type" value="Genomic_DNA"/>
</dbReference>
<keyword evidence="3" id="KW-1185">Reference proteome</keyword>
<dbReference type="Proteomes" id="UP001302494">
    <property type="component" value="Chromosome"/>
</dbReference>
<gene>
    <name evidence="2" type="ORF">PQG83_12700</name>
</gene>
<evidence type="ECO:0000313" key="3">
    <source>
        <dbReference type="Proteomes" id="UP001302494"/>
    </source>
</evidence>
<proteinExistence type="predicted"/>
<protein>
    <submittedName>
        <fullName evidence="2">Uncharacterized protein</fullName>
    </submittedName>
</protein>
<dbReference type="KEGG" id="nneo:PQG83_12700"/>
<dbReference type="RefSeq" id="WP_312741609.1">
    <property type="nucleotide sequence ID" value="NZ_CP116968.1"/>
</dbReference>
<evidence type="ECO:0000256" key="1">
    <source>
        <dbReference type="SAM" id="MobiDB-lite"/>
    </source>
</evidence>
<reference evidence="2 3" key="1">
    <citation type="submission" date="2023-01" db="EMBL/GenBank/DDBJ databases">
        <title>Cultivation and genomic characterization of new, ubiquitous marine nitrite-oxidizing bacteria from the Nitrospirales.</title>
        <authorList>
            <person name="Mueller A.J."/>
            <person name="Daebeler A."/>
            <person name="Herbold C.W."/>
            <person name="Kirkegaard R.H."/>
            <person name="Daims H."/>
        </authorList>
    </citation>
    <scope>NUCLEOTIDE SEQUENCE [LARGE SCALE GENOMIC DNA]</scope>
    <source>
        <strain evidence="2 3">DK</strain>
    </source>
</reference>